<comment type="caution">
    <text evidence="3">The sequence shown here is derived from an EMBL/GenBank/DDBJ whole genome shotgun (WGS) entry which is preliminary data.</text>
</comment>
<reference evidence="3" key="1">
    <citation type="submission" date="2013-04" db="EMBL/GenBank/DDBJ databases">
        <authorList>
            <person name="Qu J."/>
            <person name="Murali S.C."/>
            <person name="Bandaranaike D."/>
            <person name="Bellair M."/>
            <person name="Blankenburg K."/>
            <person name="Chao H."/>
            <person name="Dinh H."/>
            <person name="Doddapaneni H."/>
            <person name="Downs B."/>
            <person name="Dugan-Rocha S."/>
            <person name="Elkadiri S."/>
            <person name="Gnanaolivu R.D."/>
            <person name="Hernandez B."/>
            <person name="Javaid M."/>
            <person name="Jayaseelan J.C."/>
            <person name="Lee S."/>
            <person name="Li M."/>
            <person name="Ming W."/>
            <person name="Munidasa M."/>
            <person name="Muniz J."/>
            <person name="Nguyen L."/>
            <person name="Ongeri F."/>
            <person name="Osuji N."/>
            <person name="Pu L.-L."/>
            <person name="Puazo M."/>
            <person name="Qu C."/>
            <person name="Quiroz J."/>
            <person name="Raj R."/>
            <person name="Weissenberger G."/>
            <person name="Xin Y."/>
            <person name="Zou X."/>
            <person name="Han Y."/>
            <person name="Richards S."/>
            <person name="Worley K."/>
            <person name="Muzny D."/>
            <person name="Gibbs R."/>
        </authorList>
    </citation>
    <scope>NUCLEOTIDE SEQUENCE</scope>
    <source>
        <strain evidence="3">Sampled in the wild</strain>
    </source>
</reference>
<gene>
    <name evidence="3" type="ORF">J437_LFUL017215</name>
</gene>
<dbReference type="Pfam" id="PF12922">
    <property type="entry name" value="Cnd1_N"/>
    <property type="match status" value="1"/>
</dbReference>
<evidence type="ECO:0000259" key="2">
    <source>
        <dbReference type="Pfam" id="PF12922"/>
    </source>
</evidence>
<protein>
    <recommendedName>
        <fullName evidence="2">Condensin complex subunit 1 N-terminal domain-containing protein</fullName>
    </recommendedName>
</protein>
<dbReference type="InterPro" id="IPR024324">
    <property type="entry name" value="Condensin_cplx_su1_N"/>
</dbReference>
<dbReference type="OrthoDB" id="436262at2759"/>
<feature type="domain" description="Condensin complex subunit 1 N-terminal" evidence="2">
    <location>
        <begin position="20"/>
        <end position="205"/>
    </location>
</feature>
<dbReference type="GO" id="GO:0010032">
    <property type="term" value="P:meiotic chromosome condensation"/>
    <property type="evidence" value="ECO:0007669"/>
    <property type="project" value="TreeGrafter"/>
</dbReference>
<dbReference type="GO" id="GO:0000779">
    <property type="term" value="C:condensed chromosome, centromeric region"/>
    <property type="evidence" value="ECO:0007669"/>
    <property type="project" value="TreeGrafter"/>
</dbReference>
<sequence length="296" mass="33588">MQHFDVMFSFVVHFKETEPHLLSKHWEFLNSAYSQLVSSLSVILEDDGVNETLKEGEERNIGSTLDTETRMRSLTTLRMLTYIYSQTFLNFEDQLAKKNLMAPPENKKGRKKGRNALGSIDEDDDVNYNGKRQEILSQFYSLLQLPINRLWDPPVAEEEFINLIANSCYKIIEDPEASTARLRHIRESIFQVLGTLIKRHNHGLSCSIKIVQLLKLYEHTSITLAQGLKTFAGSSLGCRSMVREVLREISEADPGEFSADTSGTRAICQFLIELSVGLPSLMQASISLLLPLLDFE</sequence>
<name>A0A8K0KNH7_LADFU</name>
<dbReference type="EMBL" id="KZ309087">
    <property type="protein sequence ID" value="KAG8236850.1"/>
    <property type="molecule type" value="Genomic_DNA"/>
</dbReference>
<keyword evidence="4" id="KW-1185">Reference proteome</keyword>
<feature type="region of interest" description="Disordered" evidence="1">
    <location>
        <begin position="101"/>
        <end position="125"/>
    </location>
</feature>
<accession>A0A8K0KNH7</accession>
<organism evidence="3 4">
    <name type="scientific">Ladona fulva</name>
    <name type="common">Scarce chaser dragonfly</name>
    <name type="synonym">Libellula fulva</name>
    <dbReference type="NCBI Taxonomy" id="123851"/>
    <lineage>
        <taxon>Eukaryota</taxon>
        <taxon>Metazoa</taxon>
        <taxon>Ecdysozoa</taxon>
        <taxon>Arthropoda</taxon>
        <taxon>Hexapoda</taxon>
        <taxon>Insecta</taxon>
        <taxon>Pterygota</taxon>
        <taxon>Palaeoptera</taxon>
        <taxon>Odonata</taxon>
        <taxon>Epiprocta</taxon>
        <taxon>Anisoptera</taxon>
        <taxon>Libelluloidea</taxon>
        <taxon>Libellulidae</taxon>
        <taxon>Ladona</taxon>
    </lineage>
</organism>
<dbReference type="GO" id="GO:0007076">
    <property type="term" value="P:mitotic chromosome condensation"/>
    <property type="evidence" value="ECO:0007669"/>
    <property type="project" value="InterPro"/>
</dbReference>
<dbReference type="PANTHER" id="PTHR14222:SF2">
    <property type="entry name" value="CONDENSIN COMPLEX SUBUNIT 1"/>
    <property type="match status" value="1"/>
</dbReference>
<evidence type="ECO:0000313" key="3">
    <source>
        <dbReference type="EMBL" id="KAG8236850.1"/>
    </source>
</evidence>
<reference evidence="3" key="2">
    <citation type="submission" date="2017-10" db="EMBL/GenBank/DDBJ databases">
        <title>Ladona fulva Genome sequencing and assembly.</title>
        <authorList>
            <person name="Murali S."/>
            <person name="Richards S."/>
            <person name="Bandaranaike D."/>
            <person name="Bellair M."/>
            <person name="Blankenburg K."/>
            <person name="Chao H."/>
            <person name="Dinh H."/>
            <person name="Doddapaneni H."/>
            <person name="Dugan-Rocha S."/>
            <person name="Elkadiri S."/>
            <person name="Gnanaolivu R."/>
            <person name="Hernandez B."/>
            <person name="Skinner E."/>
            <person name="Javaid M."/>
            <person name="Lee S."/>
            <person name="Li M."/>
            <person name="Ming W."/>
            <person name="Munidasa M."/>
            <person name="Muniz J."/>
            <person name="Nguyen L."/>
            <person name="Hughes D."/>
            <person name="Osuji N."/>
            <person name="Pu L.-L."/>
            <person name="Puazo M."/>
            <person name="Qu C."/>
            <person name="Quiroz J."/>
            <person name="Raj R."/>
            <person name="Weissenberger G."/>
            <person name="Xin Y."/>
            <person name="Zou X."/>
            <person name="Han Y."/>
            <person name="Worley K."/>
            <person name="Muzny D."/>
            <person name="Gibbs R."/>
        </authorList>
    </citation>
    <scope>NUCLEOTIDE SEQUENCE</scope>
    <source>
        <strain evidence="3">Sampled in the wild</strain>
    </source>
</reference>
<dbReference type="AlphaFoldDB" id="A0A8K0KNH7"/>
<feature type="non-terminal residue" evidence="3">
    <location>
        <position position="1"/>
    </location>
</feature>
<dbReference type="InterPro" id="IPR026971">
    <property type="entry name" value="CND1/NCAPD3"/>
</dbReference>
<dbReference type="Proteomes" id="UP000792457">
    <property type="component" value="Unassembled WGS sequence"/>
</dbReference>
<dbReference type="GO" id="GO:0042393">
    <property type="term" value="F:histone binding"/>
    <property type="evidence" value="ECO:0007669"/>
    <property type="project" value="TreeGrafter"/>
</dbReference>
<evidence type="ECO:0000256" key="1">
    <source>
        <dbReference type="SAM" id="MobiDB-lite"/>
    </source>
</evidence>
<evidence type="ECO:0000313" key="4">
    <source>
        <dbReference type="Proteomes" id="UP000792457"/>
    </source>
</evidence>
<proteinExistence type="predicted"/>
<dbReference type="GO" id="GO:0000796">
    <property type="term" value="C:condensin complex"/>
    <property type="evidence" value="ECO:0007669"/>
    <property type="project" value="TreeGrafter"/>
</dbReference>
<dbReference type="PANTHER" id="PTHR14222">
    <property type="entry name" value="CONDENSIN"/>
    <property type="match status" value="1"/>
</dbReference>